<reference evidence="1 2" key="1">
    <citation type="journal article" date="2018" name="Mycol. Prog.">
        <title>Coniella lustricola, a new species from submerged detritus.</title>
        <authorList>
            <person name="Raudabaugh D.B."/>
            <person name="Iturriaga T."/>
            <person name="Carver A."/>
            <person name="Mondo S."/>
            <person name="Pangilinan J."/>
            <person name="Lipzen A."/>
            <person name="He G."/>
            <person name="Amirebrahimi M."/>
            <person name="Grigoriev I.V."/>
            <person name="Miller A.N."/>
        </authorList>
    </citation>
    <scope>NUCLEOTIDE SEQUENCE [LARGE SCALE GENOMIC DNA]</scope>
    <source>
        <strain evidence="1 2">B22-T-1</strain>
    </source>
</reference>
<dbReference type="AlphaFoldDB" id="A0A2T3ABE8"/>
<dbReference type="InParanoid" id="A0A2T3ABE8"/>
<name>A0A2T3ABE8_9PEZI</name>
<evidence type="ECO:0000313" key="1">
    <source>
        <dbReference type="EMBL" id="PSR90461.1"/>
    </source>
</evidence>
<gene>
    <name evidence="1" type="ORF">BD289DRAFT_430871</name>
</gene>
<proteinExistence type="predicted"/>
<evidence type="ECO:0000313" key="2">
    <source>
        <dbReference type="Proteomes" id="UP000241462"/>
    </source>
</evidence>
<organism evidence="1 2">
    <name type="scientific">Coniella lustricola</name>
    <dbReference type="NCBI Taxonomy" id="2025994"/>
    <lineage>
        <taxon>Eukaryota</taxon>
        <taxon>Fungi</taxon>
        <taxon>Dikarya</taxon>
        <taxon>Ascomycota</taxon>
        <taxon>Pezizomycotina</taxon>
        <taxon>Sordariomycetes</taxon>
        <taxon>Sordariomycetidae</taxon>
        <taxon>Diaporthales</taxon>
        <taxon>Schizoparmaceae</taxon>
        <taxon>Coniella</taxon>
    </lineage>
</organism>
<dbReference type="EMBL" id="KZ678419">
    <property type="protein sequence ID" value="PSR90461.1"/>
    <property type="molecule type" value="Genomic_DNA"/>
</dbReference>
<accession>A0A2T3ABE8</accession>
<keyword evidence="2" id="KW-1185">Reference proteome</keyword>
<sequence length="111" mass="12343">MTRHAVVEARFCQSLVPIPIVFLASYSIRWPSKPGIPVNAFANKDFKLCLTRSCHACALFVSWTVTLTAIAKTRYSCQAPAVTQITEQADFECGMLLSCPDLDSDLTSNRW</sequence>
<protein>
    <submittedName>
        <fullName evidence="1">Uncharacterized protein</fullName>
    </submittedName>
</protein>
<dbReference type="Proteomes" id="UP000241462">
    <property type="component" value="Unassembled WGS sequence"/>
</dbReference>